<sequence length="54" mass="6001">MEIGLAGDMLNSEYRSSLDDRVAEKLGGLYILVKNAGKQISIEKLEELSDDQIM</sequence>
<reference evidence="2" key="1">
    <citation type="journal article" date="2019" name="Int. J. Syst. Evol. Microbiol.">
        <title>The Global Catalogue of Microorganisms (GCM) 10K type strain sequencing project: providing services to taxonomists for standard genome sequencing and annotation.</title>
        <authorList>
            <consortium name="The Broad Institute Genomics Platform"/>
            <consortium name="The Broad Institute Genome Sequencing Center for Infectious Disease"/>
            <person name="Wu L."/>
            <person name="Ma J."/>
        </authorList>
    </citation>
    <scope>NUCLEOTIDE SEQUENCE [LARGE SCALE GENOMIC DNA]</scope>
    <source>
        <strain evidence="2">JCM 18952</strain>
    </source>
</reference>
<gene>
    <name evidence="1" type="ORF">GCM10025778_01600</name>
</gene>
<evidence type="ECO:0000313" key="1">
    <source>
        <dbReference type="EMBL" id="GAA5225630.1"/>
    </source>
</evidence>
<name>A0ABP9THI1_9MICC</name>
<keyword evidence="2" id="KW-1185">Reference proteome</keyword>
<accession>A0ABP9THI1</accession>
<organism evidence="1 2">
    <name type="scientific">Paeniglutamicibacter antarcticus</name>
    <dbReference type="NCBI Taxonomy" id="494023"/>
    <lineage>
        <taxon>Bacteria</taxon>
        <taxon>Bacillati</taxon>
        <taxon>Actinomycetota</taxon>
        <taxon>Actinomycetes</taxon>
        <taxon>Micrococcales</taxon>
        <taxon>Micrococcaceae</taxon>
        <taxon>Paeniglutamicibacter</taxon>
    </lineage>
</organism>
<dbReference type="Proteomes" id="UP001501257">
    <property type="component" value="Unassembled WGS sequence"/>
</dbReference>
<dbReference type="EMBL" id="BAABLK010000004">
    <property type="protein sequence ID" value="GAA5225630.1"/>
    <property type="molecule type" value="Genomic_DNA"/>
</dbReference>
<comment type="caution">
    <text evidence="1">The sequence shown here is derived from an EMBL/GenBank/DDBJ whole genome shotgun (WGS) entry which is preliminary data.</text>
</comment>
<protein>
    <submittedName>
        <fullName evidence="1">Uncharacterized protein</fullName>
    </submittedName>
</protein>
<evidence type="ECO:0000313" key="2">
    <source>
        <dbReference type="Proteomes" id="UP001501257"/>
    </source>
</evidence>
<proteinExistence type="predicted"/>